<evidence type="ECO:0000313" key="3">
    <source>
        <dbReference type="Proteomes" id="UP000663874"/>
    </source>
</evidence>
<gene>
    <name evidence="2" type="ORF">FNK824_LOCUS41277</name>
</gene>
<keyword evidence="1" id="KW-1133">Transmembrane helix</keyword>
<feature type="transmembrane region" description="Helical" evidence="1">
    <location>
        <begin position="12"/>
        <end position="35"/>
    </location>
</feature>
<sequence length="38" mass="4034">MGRTRIDMAGVVDEIDVVVVKIFAGIVVAVVSVFITDV</sequence>
<comment type="caution">
    <text evidence="2">The sequence shown here is derived from an EMBL/GenBank/DDBJ whole genome shotgun (WGS) entry which is preliminary data.</text>
</comment>
<protein>
    <submittedName>
        <fullName evidence="2">Uncharacterized protein</fullName>
    </submittedName>
</protein>
<dbReference type="AlphaFoldDB" id="A0A820J364"/>
<proteinExistence type="predicted"/>
<organism evidence="2 3">
    <name type="scientific">Rotaria sordida</name>
    <dbReference type="NCBI Taxonomy" id="392033"/>
    <lineage>
        <taxon>Eukaryota</taxon>
        <taxon>Metazoa</taxon>
        <taxon>Spiralia</taxon>
        <taxon>Gnathifera</taxon>
        <taxon>Rotifera</taxon>
        <taxon>Eurotatoria</taxon>
        <taxon>Bdelloidea</taxon>
        <taxon>Philodinida</taxon>
        <taxon>Philodinidae</taxon>
        <taxon>Rotaria</taxon>
    </lineage>
</organism>
<feature type="non-terminal residue" evidence="2">
    <location>
        <position position="38"/>
    </location>
</feature>
<dbReference type="EMBL" id="CAJOBE010038778">
    <property type="protein sequence ID" value="CAF4319100.1"/>
    <property type="molecule type" value="Genomic_DNA"/>
</dbReference>
<keyword evidence="1" id="KW-0472">Membrane</keyword>
<keyword evidence="1" id="KW-0812">Transmembrane</keyword>
<accession>A0A820J364</accession>
<reference evidence="2" key="1">
    <citation type="submission" date="2021-02" db="EMBL/GenBank/DDBJ databases">
        <authorList>
            <person name="Nowell W R."/>
        </authorList>
    </citation>
    <scope>NUCLEOTIDE SEQUENCE</scope>
</reference>
<evidence type="ECO:0000313" key="2">
    <source>
        <dbReference type="EMBL" id="CAF4319100.1"/>
    </source>
</evidence>
<name>A0A820J364_9BILA</name>
<dbReference type="Proteomes" id="UP000663874">
    <property type="component" value="Unassembled WGS sequence"/>
</dbReference>
<evidence type="ECO:0000256" key="1">
    <source>
        <dbReference type="SAM" id="Phobius"/>
    </source>
</evidence>